<evidence type="ECO:0000256" key="5">
    <source>
        <dbReference type="ARBA" id="ARBA00012518"/>
    </source>
</evidence>
<evidence type="ECO:0000256" key="15">
    <source>
        <dbReference type="ARBA" id="ARBA00023306"/>
    </source>
</evidence>
<evidence type="ECO:0000256" key="9">
    <source>
        <dbReference type="ARBA" id="ARBA00022630"/>
    </source>
</evidence>
<keyword evidence="13 19" id="KW-0573">Peptidoglycan synthesis</keyword>
<dbReference type="InterPro" id="IPR036635">
    <property type="entry name" value="MurB_C_sf"/>
</dbReference>
<evidence type="ECO:0000256" key="6">
    <source>
        <dbReference type="ARBA" id="ARBA00015188"/>
    </source>
</evidence>
<dbReference type="NCBIfam" id="NF010478">
    <property type="entry name" value="PRK13903.1"/>
    <property type="match status" value="1"/>
</dbReference>
<keyword evidence="15 19" id="KW-0131">Cell cycle</keyword>
<comment type="cofactor">
    <cofactor evidence="1 19">
        <name>FAD</name>
        <dbReference type="ChEBI" id="CHEBI:57692"/>
    </cofactor>
</comment>
<keyword evidence="9 19" id="KW-0285">Flavoprotein</keyword>
<dbReference type="Pfam" id="PF01565">
    <property type="entry name" value="FAD_binding_4"/>
    <property type="match status" value="1"/>
</dbReference>
<keyword evidence="7 19" id="KW-0963">Cytoplasm</keyword>
<dbReference type="AlphaFoldDB" id="A0A133XEN3"/>
<dbReference type="InterPro" id="IPR016166">
    <property type="entry name" value="FAD-bd_PCMH"/>
</dbReference>
<feature type="active site" description="Proton donor" evidence="19">
    <location>
        <position position="237"/>
    </location>
</feature>
<dbReference type="STRING" id="281362.AT959_15660"/>
<sequence length="337" mass="36535">MNLQQNVDLCPFNTLALPGRAARYQKITAPGQLTAPELRAARRFILGGGSNLVLTGDFDGLVLHMAIPGKRLLREDAEAWYVEAAAGENWHDFVQWTLAQGWPGLENLSLIPGLVGAAPIQNIGAYGLEVGELLHSLSAWDFENQAFLTVDRKDCRFAYRDSLFKQEGWHLSGRLAIVSVIFRLPKAWQANIRYADVAQELASQAIGTPTPQDIAAAISAVRQRKLPDPALIPNSGSFFHNPVVSPAQAATLAAEHPGLPRYPQADGRVKLAAGWLIEQAGWKGKALGPVGMYEKQALVLVNHGGARGDDVKRTMAAVQAAVRAKFAVDLTPEPIFL</sequence>
<dbReference type="InterPro" id="IPR016167">
    <property type="entry name" value="FAD-bd_PCMH_sub1"/>
</dbReference>
<feature type="domain" description="FAD-binding PCMH-type" evidence="20">
    <location>
        <begin position="17"/>
        <end position="187"/>
    </location>
</feature>
<keyword evidence="12 19" id="KW-0133">Cell shape</keyword>
<keyword evidence="16 19" id="KW-0961">Cell wall biogenesis/degradation</keyword>
<dbReference type="Gene3D" id="3.30.465.10">
    <property type="match status" value="1"/>
</dbReference>
<reference evidence="21 22" key="1">
    <citation type="submission" date="2015-12" db="EMBL/GenBank/DDBJ databases">
        <title>Nitrous oxide reduction kinetics distinguish bacteria harboring typical versus atypical NosZ.</title>
        <authorList>
            <person name="Yoon S."/>
            <person name="Nissen S."/>
            <person name="Park D."/>
            <person name="Sanford R.A."/>
            <person name="Loeffler F.E."/>
        </authorList>
    </citation>
    <scope>NUCLEOTIDE SEQUENCE [LARGE SCALE GENOMIC DNA]</scope>
    <source>
        <strain evidence="21 22">ATCC BAA-841</strain>
    </source>
</reference>
<evidence type="ECO:0000256" key="16">
    <source>
        <dbReference type="ARBA" id="ARBA00023316"/>
    </source>
</evidence>
<dbReference type="SUPFAM" id="SSF56176">
    <property type="entry name" value="FAD-binding/transporter-associated domain-like"/>
    <property type="match status" value="1"/>
</dbReference>
<keyword evidence="11 19" id="KW-0521">NADP</keyword>
<dbReference type="Proteomes" id="UP000070186">
    <property type="component" value="Unassembled WGS sequence"/>
</dbReference>
<comment type="caution">
    <text evidence="21">The sequence shown here is derived from an EMBL/GenBank/DDBJ whole genome shotgun (WGS) entry which is preliminary data.</text>
</comment>
<evidence type="ECO:0000256" key="18">
    <source>
        <dbReference type="ARBA" id="ARBA00048914"/>
    </source>
</evidence>
<dbReference type="EC" id="1.3.1.98" evidence="5 19"/>
<dbReference type="NCBIfam" id="NF000755">
    <property type="entry name" value="PRK00046.1"/>
    <property type="match status" value="1"/>
</dbReference>
<comment type="similarity">
    <text evidence="19">Belongs to the MurB family.</text>
</comment>
<keyword evidence="14 19" id="KW-0560">Oxidoreductase</keyword>
<dbReference type="PROSITE" id="PS51387">
    <property type="entry name" value="FAD_PCMH"/>
    <property type="match status" value="1"/>
</dbReference>
<comment type="catalytic activity">
    <reaction evidence="18 19">
        <text>UDP-N-acetyl-alpha-D-muramate + NADP(+) = UDP-N-acetyl-3-O-(1-carboxyvinyl)-alpha-D-glucosamine + NADPH + H(+)</text>
        <dbReference type="Rhea" id="RHEA:12248"/>
        <dbReference type="ChEBI" id="CHEBI:15378"/>
        <dbReference type="ChEBI" id="CHEBI:57783"/>
        <dbReference type="ChEBI" id="CHEBI:58349"/>
        <dbReference type="ChEBI" id="CHEBI:68483"/>
        <dbReference type="ChEBI" id="CHEBI:70757"/>
        <dbReference type="EC" id="1.3.1.98"/>
    </reaction>
</comment>
<keyword evidence="8 19" id="KW-0132">Cell division</keyword>
<evidence type="ECO:0000256" key="11">
    <source>
        <dbReference type="ARBA" id="ARBA00022857"/>
    </source>
</evidence>
<evidence type="ECO:0000256" key="4">
    <source>
        <dbReference type="ARBA" id="ARBA00004752"/>
    </source>
</evidence>
<feature type="active site" evidence="19">
    <location>
        <position position="160"/>
    </location>
</feature>
<evidence type="ECO:0000256" key="8">
    <source>
        <dbReference type="ARBA" id="ARBA00022618"/>
    </source>
</evidence>
<gene>
    <name evidence="19" type="primary">murB</name>
    <name evidence="21" type="ORF">AT959_15660</name>
</gene>
<comment type="function">
    <text evidence="2 19">Cell wall formation.</text>
</comment>
<keyword evidence="22" id="KW-1185">Reference proteome</keyword>
<dbReference type="HAMAP" id="MF_00037">
    <property type="entry name" value="MurB"/>
    <property type="match status" value="1"/>
</dbReference>
<accession>A0A133XEN3</accession>
<evidence type="ECO:0000256" key="3">
    <source>
        <dbReference type="ARBA" id="ARBA00004496"/>
    </source>
</evidence>
<evidence type="ECO:0000256" key="17">
    <source>
        <dbReference type="ARBA" id="ARBA00031026"/>
    </source>
</evidence>
<dbReference type="UniPathway" id="UPA00219"/>
<dbReference type="GO" id="GO:0051301">
    <property type="term" value="P:cell division"/>
    <property type="evidence" value="ECO:0007669"/>
    <property type="project" value="UniProtKB-KW"/>
</dbReference>
<dbReference type="GO" id="GO:0071949">
    <property type="term" value="F:FAD binding"/>
    <property type="evidence" value="ECO:0007669"/>
    <property type="project" value="InterPro"/>
</dbReference>
<dbReference type="GO" id="GO:0009252">
    <property type="term" value="P:peptidoglycan biosynthetic process"/>
    <property type="evidence" value="ECO:0007669"/>
    <property type="project" value="UniProtKB-UniRule"/>
</dbReference>
<dbReference type="PANTHER" id="PTHR21071:SF4">
    <property type="entry name" value="UDP-N-ACETYLENOLPYRUVOYLGLUCOSAMINE REDUCTASE"/>
    <property type="match status" value="1"/>
</dbReference>
<dbReference type="GO" id="GO:0071555">
    <property type="term" value="P:cell wall organization"/>
    <property type="evidence" value="ECO:0007669"/>
    <property type="project" value="UniProtKB-KW"/>
</dbReference>
<dbReference type="EMBL" id="LODL01000035">
    <property type="protein sequence ID" value="KXB29398.1"/>
    <property type="molecule type" value="Genomic_DNA"/>
</dbReference>
<name>A0A133XEN3_9RHOO</name>
<dbReference type="Pfam" id="PF02873">
    <property type="entry name" value="MurB_C"/>
    <property type="match status" value="1"/>
</dbReference>
<comment type="subcellular location">
    <subcellularLocation>
        <location evidence="3 19">Cytoplasm</location>
    </subcellularLocation>
</comment>
<dbReference type="GO" id="GO:0008762">
    <property type="term" value="F:UDP-N-acetylmuramate dehydrogenase activity"/>
    <property type="evidence" value="ECO:0007669"/>
    <property type="project" value="UniProtKB-UniRule"/>
</dbReference>
<organism evidence="21 22">
    <name type="scientific">Dechloromonas denitrificans</name>
    <dbReference type="NCBI Taxonomy" id="281362"/>
    <lineage>
        <taxon>Bacteria</taxon>
        <taxon>Pseudomonadati</taxon>
        <taxon>Pseudomonadota</taxon>
        <taxon>Betaproteobacteria</taxon>
        <taxon>Rhodocyclales</taxon>
        <taxon>Azonexaceae</taxon>
        <taxon>Dechloromonas</taxon>
    </lineage>
</organism>
<dbReference type="InterPro" id="IPR011601">
    <property type="entry name" value="MurB_C"/>
</dbReference>
<dbReference type="InterPro" id="IPR036318">
    <property type="entry name" value="FAD-bd_PCMH-like_sf"/>
</dbReference>
<evidence type="ECO:0000313" key="21">
    <source>
        <dbReference type="EMBL" id="KXB29398.1"/>
    </source>
</evidence>
<proteinExistence type="inferred from homology"/>
<evidence type="ECO:0000256" key="13">
    <source>
        <dbReference type="ARBA" id="ARBA00022984"/>
    </source>
</evidence>
<dbReference type="SUPFAM" id="SSF56194">
    <property type="entry name" value="Uridine diphospho-N-Acetylenolpyruvylglucosamine reductase, MurB, C-terminal domain"/>
    <property type="match status" value="1"/>
</dbReference>
<evidence type="ECO:0000256" key="7">
    <source>
        <dbReference type="ARBA" id="ARBA00022490"/>
    </source>
</evidence>
<dbReference type="Gene3D" id="3.30.43.10">
    <property type="entry name" value="Uridine Diphospho-n-acetylenolpyruvylglucosamine Reductase, domain 2"/>
    <property type="match status" value="1"/>
</dbReference>
<evidence type="ECO:0000313" key="22">
    <source>
        <dbReference type="Proteomes" id="UP000070186"/>
    </source>
</evidence>
<dbReference type="GO" id="GO:0005829">
    <property type="term" value="C:cytosol"/>
    <property type="evidence" value="ECO:0007669"/>
    <property type="project" value="TreeGrafter"/>
</dbReference>
<dbReference type="NCBIfam" id="TIGR00179">
    <property type="entry name" value="murB"/>
    <property type="match status" value="1"/>
</dbReference>
<evidence type="ECO:0000256" key="14">
    <source>
        <dbReference type="ARBA" id="ARBA00023002"/>
    </source>
</evidence>
<evidence type="ECO:0000256" key="10">
    <source>
        <dbReference type="ARBA" id="ARBA00022827"/>
    </source>
</evidence>
<dbReference type="RefSeq" id="WP_066884945.1">
    <property type="nucleotide sequence ID" value="NZ_LODL01000035.1"/>
</dbReference>
<comment type="pathway">
    <text evidence="4 19">Cell wall biogenesis; peptidoglycan biosynthesis.</text>
</comment>
<dbReference type="Gene3D" id="3.90.78.10">
    <property type="entry name" value="UDP-N-acetylenolpyruvoylglucosamine reductase, C-terminal domain"/>
    <property type="match status" value="1"/>
</dbReference>
<evidence type="ECO:0000256" key="12">
    <source>
        <dbReference type="ARBA" id="ARBA00022960"/>
    </source>
</evidence>
<feature type="active site" evidence="19">
    <location>
        <position position="333"/>
    </location>
</feature>
<protein>
    <recommendedName>
        <fullName evidence="6 19">UDP-N-acetylenolpyruvoylglucosamine reductase</fullName>
        <ecNumber evidence="5 19">1.3.1.98</ecNumber>
    </recommendedName>
    <alternativeName>
        <fullName evidence="17 19">UDP-N-acetylmuramate dehydrogenase</fullName>
    </alternativeName>
</protein>
<evidence type="ECO:0000256" key="1">
    <source>
        <dbReference type="ARBA" id="ARBA00001974"/>
    </source>
</evidence>
<evidence type="ECO:0000256" key="2">
    <source>
        <dbReference type="ARBA" id="ARBA00003921"/>
    </source>
</evidence>
<dbReference type="InterPro" id="IPR003170">
    <property type="entry name" value="MurB"/>
</dbReference>
<evidence type="ECO:0000259" key="20">
    <source>
        <dbReference type="PROSITE" id="PS51387"/>
    </source>
</evidence>
<keyword evidence="10 19" id="KW-0274">FAD</keyword>
<dbReference type="InterPro" id="IPR016169">
    <property type="entry name" value="FAD-bd_PCMH_sub2"/>
</dbReference>
<evidence type="ECO:0000256" key="19">
    <source>
        <dbReference type="HAMAP-Rule" id="MF_00037"/>
    </source>
</evidence>
<dbReference type="InterPro" id="IPR006094">
    <property type="entry name" value="Oxid_FAD_bind_N"/>
</dbReference>
<dbReference type="GO" id="GO:0008360">
    <property type="term" value="P:regulation of cell shape"/>
    <property type="evidence" value="ECO:0007669"/>
    <property type="project" value="UniProtKB-KW"/>
</dbReference>
<dbReference type="PANTHER" id="PTHR21071">
    <property type="entry name" value="UDP-N-ACETYLENOLPYRUVOYLGLUCOSAMINE REDUCTASE"/>
    <property type="match status" value="1"/>
</dbReference>